<reference evidence="1 2" key="1">
    <citation type="submission" date="2024-08" db="EMBL/GenBank/DDBJ databases">
        <authorList>
            <person name="Lu H."/>
        </authorList>
    </citation>
    <scope>NUCLEOTIDE SEQUENCE [LARGE SCALE GENOMIC DNA]</scope>
    <source>
        <strain evidence="1 2">DXS20W</strain>
    </source>
</reference>
<keyword evidence="2" id="KW-1185">Reference proteome</keyword>
<accession>A0ABW7GPH3</accession>
<proteinExistence type="predicted"/>
<comment type="caution">
    <text evidence="1">The sequence shown here is derived from an EMBL/GenBank/DDBJ whole genome shotgun (WGS) entry which is preliminary data.</text>
</comment>
<dbReference type="EMBL" id="JBIGHX010000007">
    <property type="protein sequence ID" value="MFG6463719.1"/>
    <property type="molecule type" value="Genomic_DNA"/>
</dbReference>
<evidence type="ECO:0008006" key="3">
    <source>
        <dbReference type="Google" id="ProtNLM"/>
    </source>
</evidence>
<dbReference type="Proteomes" id="UP001606302">
    <property type="component" value="Unassembled WGS sequence"/>
</dbReference>
<sequence length="205" mass="22164">MLKLRAVADQLSVAEHAVAEAPTLVPPTAAAELRGFQQELGRAMDSLGRISGLLTAWREQIDACSLSDKPDTIGETFLRLVAEGHLIDSAELQRRAGVTRQAVSKAVAARRLFYLEHGGQRGYPAFFLDPELERTQVEAVSKQLGDLSGGSKFMFFTTARGSLATAGEIRRGVMTESGVPRTPLQALKDGDFERVRMAAEAFSGC</sequence>
<gene>
    <name evidence="1" type="ORF">ACG04Q_19250</name>
</gene>
<name>A0ABW7GPH3_9BURK</name>
<evidence type="ECO:0000313" key="2">
    <source>
        <dbReference type="Proteomes" id="UP001606302"/>
    </source>
</evidence>
<evidence type="ECO:0000313" key="1">
    <source>
        <dbReference type="EMBL" id="MFG6463719.1"/>
    </source>
</evidence>
<protein>
    <recommendedName>
        <fullName evidence="3">MarR family transcriptional regulator</fullName>
    </recommendedName>
</protein>
<organism evidence="1 2">
    <name type="scientific">Pelomonas lactea</name>
    <dbReference type="NCBI Taxonomy" id="3299030"/>
    <lineage>
        <taxon>Bacteria</taxon>
        <taxon>Pseudomonadati</taxon>
        <taxon>Pseudomonadota</taxon>
        <taxon>Betaproteobacteria</taxon>
        <taxon>Burkholderiales</taxon>
        <taxon>Sphaerotilaceae</taxon>
        <taxon>Roseateles</taxon>
    </lineage>
</organism>